<dbReference type="AlphaFoldDB" id="A0A4Y9R366"/>
<keyword evidence="2" id="KW-1185">Reference proteome</keyword>
<evidence type="ECO:0000313" key="2">
    <source>
        <dbReference type="Proteomes" id="UP000298127"/>
    </source>
</evidence>
<accession>A0A4Y9R366</accession>
<name>A0A4Y9R366_9MICO</name>
<dbReference type="EMBL" id="SPQZ01000002">
    <property type="protein sequence ID" value="TFV98770.1"/>
    <property type="molecule type" value="Genomic_DNA"/>
</dbReference>
<dbReference type="RefSeq" id="WP_135119304.1">
    <property type="nucleotide sequence ID" value="NZ_SPQZ01000002.1"/>
</dbReference>
<dbReference type="Proteomes" id="UP000298127">
    <property type="component" value="Unassembled WGS sequence"/>
</dbReference>
<protein>
    <recommendedName>
        <fullName evidence="3">RES domain-containing protein</fullName>
    </recommendedName>
</protein>
<gene>
    <name evidence="1" type="ORF">E4M00_04455</name>
</gene>
<sequence length="258" mass="28184">MRAAGGRICTETGLRLMPCTGDSGFRVSKSRYPPISAPVRTADEHRDGWGRYDTFGSTLYVAETIECAFSEVLAGFRRKVGTADPLAADAEAVGMTVEEFVRDVSREWSERGFMSKGALPALWRDVRGINEIITPSNGWWIDIEDPDSMAALEAHPGIASEIRLAGVDALTTADLRGPYRPLTTGIADELRLLTLDDGSKPVGIHFGSKWGGGWCRAIWLPEEDAAYELELLALSPEPILVNDGRLATVAQRFGLRVF</sequence>
<comment type="caution">
    <text evidence="1">The sequence shown here is derived from an EMBL/GenBank/DDBJ whole genome shotgun (WGS) entry which is preliminary data.</text>
</comment>
<evidence type="ECO:0008006" key="3">
    <source>
        <dbReference type="Google" id="ProtNLM"/>
    </source>
</evidence>
<reference evidence="1 2" key="1">
    <citation type="journal article" date="2018" name="J. Microbiol.">
        <title>Leifsonia flava sp. nov., a novel actinobacterium isolated from the rhizosphere of Aquilegia viridiflora.</title>
        <authorList>
            <person name="Cai Y."/>
            <person name="Tao W.Z."/>
            <person name="Ma Y.J."/>
            <person name="Cheng J."/>
            <person name="Zhang M.Y."/>
            <person name="Zhang Y.X."/>
        </authorList>
    </citation>
    <scope>NUCLEOTIDE SEQUENCE [LARGE SCALE GENOMIC DNA]</scope>
    <source>
        <strain evidence="1 2">SYP-B2174</strain>
    </source>
</reference>
<proteinExistence type="predicted"/>
<evidence type="ECO:0000313" key="1">
    <source>
        <dbReference type="EMBL" id="TFV98770.1"/>
    </source>
</evidence>
<organism evidence="1 2">
    <name type="scientific">Orlajensenia leifsoniae</name>
    <dbReference type="NCBI Taxonomy" id="2561933"/>
    <lineage>
        <taxon>Bacteria</taxon>
        <taxon>Bacillati</taxon>
        <taxon>Actinomycetota</taxon>
        <taxon>Actinomycetes</taxon>
        <taxon>Micrococcales</taxon>
        <taxon>Microbacteriaceae</taxon>
        <taxon>Orlajensenia</taxon>
    </lineage>
</organism>